<dbReference type="Gene3D" id="1.20.960.40">
    <property type="match status" value="1"/>
</dbReference>
<proteinExistence type="inferred from homology"/>
<dbReference type="AlphaFoldDB" id="A0A5J4UES8"/>
<comment type="similarity">
    <text evidence="3">Belongs to the CEP43 family.</text>
</comment>
<dbReference type="SMART" id="SM00667">
    <property type="entry name" value="LisH"/>
    <property type="match status" value="1"/>
</dbReference>
<dbReference type="PANTHER" id="PTHR15431">
    <property type="entry name" value="FGFR1 ONCOGENE PARTNER/LISH DOMAIN-CONTAINING PROTEIN"/>
    <property type="match status" value="1"/>
</dbReference>
<gene>
    <name evidence="9" type="ORF">EZS28_035373</name>
</gene>
<feature type="domain" description="FGFR1 oncogene partner (FOP) N-terminal dimerisation" evidence="8">
    <location>
        <begin position="52"/>
        <end position="113"/>
    </location>
</feature>
<dbReference type="GO" id="GO:0060271">
    <property type="term" value="P:cilium assembly"/>
    <property type="evidence" value="ECO:0007669"/>
    <property type="project" value="TreeGrafter"/>
</dbReference>
<keyword evidence="4" id="KW-0963">Cytoplasm</keyword>
<evidence type="ECO:0000256" key="1">
    <source>
        <dbReference type="ARBA" id="ARBA00004120"/>
    </source>
</evidence>
<evidence type="ECO:0000256" key="2">
    <source>
        <dbReference type="ARBA" id="ARBA00004300"/>
    </source>
</evidence>
<dbReference type="GO" id="GO:0036064">
    <property type="term" value="C:ciliary basal body"/>
    <property type="evidence" value="ECO:0007669"/>
    <property type="project" value="TreeGrafter"/>
</dbReference>
<dbReference type="Pfam" id="PF09398">
    <property type="entry name" value="FOP_dimer"/>
    <property type="match status" value="1"/>
</dbReference>
<dbReference type="OrthoDB" id="5970631at2759"/>
<organism evidence="9 10">
    <name type="scientific">Streblomastix strix</name>
    <dbReference type="NCBI Taxonomy" id="222440"/>
    <lineage>
        <taxon>Eukaryota</taxon>
        <taxon>Metamonada</taxon>
        <taxon>Preaxostyla</taxon>
        <taxon>Oxymonadida</taxon>
        <taxon>Streblomastigidae</taxon>
        <taxon>Streblomastix</taxon>
    </lineage>
</organism>
<evidence type="ECO:0000256" key="7">
    <source>
        <dbReference type="ARBA" id="ARBA00023273"/>
    </source>
</evidence>
<evidence type="ECO:0000313" key="10">
    <source>
        <dbReference type="Proteomes" id="UP000324800"/>
    </source>
</evidence>
<accession>A0A5J4UES8</accession>
<dbReference type="GO" id="GO:0031514">
    <property type="term" value="C:motile cilium"/>
    <property type="evidence" value="ECO:0007669"/>
    <property type="project" value="TreeGrafter"/>
</dbReference>
<dbReference type="Proteomes" id="UP000324800">
    <property type="component" value="Unassembled WGS sequence"/>
</dbReference>
<evidence type="ECO:0000256" key="3">
    <source>
        <dbReference type="ARBA" id="ARBA00005385"/>
    </source>
</evidence>
<dbReference type="PROSITE" id="PS50896">
    <property type="entry name" value="LISH"/>
    <property type="match status" value="1"/>
</dbReference>
<evidence type="ECO:0000256" key="6">
    <source>
        <dbReference type="ARBA" id="ARBA00023212"/>
    </source>
</evidence>
<dbReference type="PANTHER" id="PTHR15431:SF19">
    <property type="entry name" value="CENTROSOMAL PROTEIN 20-RELATED"/>
    <property type="match status" value="1"/>
</dbReference>
<keyword evidence="5" id="KW-0970">Cilium biogenesis/degradation</keyword>
<evidence type="ECO:0000256" key="5">
    <source>
        <dbReference type="ARBA" id="ARBA00022794"/>
    </source>
</evidence>
<evidence type="ECO:0000259" key="8">
    <source>
        <dbReference type="Pfam" id="PF09398"/>
    </source>
</evidence>
<comment type="subcellular location">
    <subcellularLocation>
        <location evidence="1">Cytoplasm</location>
        <location evidence="1">Cytoskeleton</location>
        <location evidence="1">Cilium basal body</location>
    </subcellularLocation>
    <subcellularLocation>
        <location evidence="2">Cytoplasm</location>
        <location evidence="2">Cytoskeleton</location>
        <location evidence="2">Microtubule organizing center</location>
        <location evidence="2">Centrosome</location>
    </subcellularLocation>
</comment>
<dbReference type="InterPro" id="IPR006594">
    <property type="entry name" value="LisH"/>
</dbReference>
<evidence type="ECO:0000313" key="9">
    <source>
        <dbReference type="EMBL" id="KAA6369099.1"/>
    </source>
</evidence>
<keyword evidence="7" id="KW-0966">Cell projection</keyword>
<dbReference type="EMBL" id="SNRW01016696">
    <property type="protein sequence ID" value="KAA6369099.1"/>
    <property type="molecule type" value="Genomic_DNA"/>
</dbReference>
<comment type="caution">
    <text evidence="9">The sequence shown here is derived from an EMBL/GenBank/DDBJ whole genome shotgun (WGS) entry which is preliminary data.</text>
</comment>
<keyword evidence="6" id="KW-0206">Cytoskeleton</keyword>
<protein>
    <submittedName>
        <fullName evidence="9">Putative fop amine-terminal dimerization domain protein</fullName>
    </submittedName>
</protein>
<name>A0A5J4UES8_9EUKA</name>
<reference evidence="9 10" key="1">
    <citation type="submission" date="2019-03" db="EMBL/GenBank/DDBJ databases">
        <title>Single cell metagenomics reveals metabolic interactions within the superorganism composed of flagellate Streblomastix strix and complex community of Bacteroidetes bacteria on its surface.</title>
        <authorList>
            <person name="Treitli S.C."/>
            <person name="Kolisko M."/>
            <person name="Husnik F."/>
            <person name="Keeling P."/>
            <person name="Hampl V."/>
        </authorList>
    </citation>
    <scope>NUCLEOTIDE SEQUENCE [LARGE SCALE GENOMIC DNA]</scope>
    <source>
        <strain evidence="9">ST1C</strain>
    </source>
</reference>
<sequence length="209" mass="23458">MASLEELKRALRDTLEENGSMRTLRAHARAEIFNALDSGEEKLPPSMASEQFFINELIREYLQFHEYNYTLQVFIPESGQQENRLERDFLKKELFIPEDPQASNEPLLYSIVSAIRNLKRGSHTQNPQQIQSGVLQQGTQVPQPALFVPNVVGSVQQYGQLGFPSQITPQIAIGLPFTSSQPANQSSQLIPQSQIFYTGVQNIPNAKSG</sequence>
<evidence type="ECO:0000256" key="4">
    <source>
        <dbReference type="ARBA" id="ARBA00022490"/>
    </source>
</evidence>
<dbReference type="GO" id="GO:0034453">
    <property type="term" value="P:microtubule anchoring"/>
    <property type="evidence" value="ECO:0007669"/>
    <property type="project" value="InterPro"/>
</dbReference>
<dbReference type="GO" id="GO:0005813">
    <property type="term" value="C:centrosome"/>
    <property type="evidence" value="ECO:0007669"/>
    <property type="project" value="UniProtKB-SubCell"/>
</dbReference>
<dbReference type="InterPro" id="IPR018993">
    <property type="entry name" value="FOP_dimerisation-dom_N"/>
</dbReference>